<evidence type="ECO:0000313" key="2">
    <source>
        <dbReference type="EMBL" id="KAJ7085642.1"/>
    </source>
</evidence>
<reference evidence="2" key="1">
    <citation type="submission" date="2023-03" db="EMBL/GenBank/DDBJ databases">
        <title>Massive genome expansion in bonnet fungi (Mycena s.s.) driven by repeated elements and novel gene families across ecological guilds.</title>
        <authorList>
            <consortium name="Lawrence Berkeley National Laboratory"/>
            <person name="Harder C.B."/>
            <person name="Miyauchi S."/>
            <person name="Viragh M."/>
            <person name="Kuo A."/>
            <person name="Thoen E."/>
            <person name="Andreopoulos B."/>
            <person name="Lu D."/>
            <person name="Skrede I."/>
            <person name="Drula E."/>
            <person name="Henrissat B."/>
            <person name="Morin E."/>
            <person name="Kohler A."/>
            <person name="Barry K."/>
            <person name="LaButti K."/>
            <person name="Morin E."/>
            <person name="Salamov A."/>
            <person name="Lipzen A."/>
            <person name="Mereny Z."/>
            <person name="Hegedus B."/>
            <person name="Baldrian P."/>
            <person name="Stursova M."/>
            <person name="Weitz H."/>
            <person name="Taylor A."/>
            <person name="Grigoriev I.V."/>
            <person name="Nagy L.G."/>
            <person name="Martin F."/>
            <person name="Kauserud H."/>
        </authorList>
    </citation>
    <scope>NUCLEOTIDE SEQUENCE</scope>
    <source>
        <strain evidence="2">CBHHK173m</strain>
    </source>
</reference>
<evidence type="ECO:0000313" key="3">
    <source>
        <dbReference type="Proteomes" id="UP001222325"/>
    </source>
</evidence>
<feature type="compositionally biased region" description="Low complexity" evidence="1">
    <location>
        <begin position="151"/>
        <end position="170"/>
    </location>
</feature>
<sequence length="686" mass="72169">MPSQLPNVGREGSLRFIAPKPKELAPEPTSTEFPRKRKSSTPSTAPRKKLATGKPATDKSAYCPVCYKRFTSVASRNSHIGRPICIDDAARRELSLPESFDAVKSANKNVHLKEASERFEEEDAKAKEILKHQLSIAAASKKVSTPVPRPTVGGIASSHSSSQVGGHQTSLRQSSYPLPSPRPQVPLPVQRSASNPLPHHQQQPYPPPDHPRRIAPRLSSATSLIQPLPVYPRQHNPPASTGHGAAYVSPRVPTPVPSMYPPYPRTQTLGGTASFGGNNQAFYAANAQPYPQAPFAFQGYGMSESSAASYHRAQVAQPQPAFPVPFPSGAHAMGNGSAYTPGGMPVPRQLVRSASAQAGYASTDAPAAVYASGGMPVPTQLIRSASAQAGYASTAAPAAAAYASGGMPVPTQVVRSASAQAGYASSSDAPAPVPAESQAQPAQPKLRWFQYVPAERTFPPMASPQPEPEPESGSESGSGSDSSSAVLLFTGDARDYRQVEAWADAQARHARAPSPFYPQRSTFGDWSGGDVNASTVSGGGFRAVDAEYATEVEQEDVGATAFDDRSSEEYAYKDAEDAADADAGGEAAVAPATRPQSSTRDITGDPMEMAARADDFLPFFGAASGSRTPSDWSSLSSHLTTPVIAGPSLACPSDSEIANCCAMLDEVQKNPVALAYFCAYFEPVAD</sequence>
<feature type="region of interest" description="Disordered" evidence="1">
    <location>
        <begin position="508"/>
        <end position="528"/>
    </location>
</feature>
<dbReference type="Proteomes" id="UP001222325">
    <property type="component" value="Unassembled WGS sequence"/>
</dbReference>
<feature type="region of interest" description="Disordered" evidence="1">
    <location>
        <begin position="576"/>
        <end position="604"/>
    </location>
</feature>
<keyword evidence="3" id="KW-1185">Reference proteome</keyword>
<proteinExistence type="predicted"/>
<gene>
    <name evidence="2" type="ORF">B0H15DRAFT_362404</name>
</gene>
<evidence type="ECO:0000256" key="1">
    <source>
        <dbReference type="SAM" id="MobiDB-lite"/>
    </source>
</evidence>
<name>A0AAD6U242_9AGAR</name>
<organism evidence="2 3">
    <name type="scientific">Mycena belliarum</name>
    <dbReference type="NCBI Taxonomy" id="1033014"/>
    <lineage>
        <taxon>Eukaryota</taxon>
        <taxon>Fungi</taxon>
        <taxon>Dikarya</taxon>
        <taxon>Basidiomycota</taxon>
        <taxon>Agaricomycotina</taxon>
        <taxon>Agaricomycetes</taxon>
        <taxon>Agaricomycetidae</taxon>
        <taxon>Agaricales</taxon>
        <taxon>Marasmiineae</taxon>
        <taxon>Mycenaceae</taxon>
        <taxon>Mycena</taxon>
    </lineage>
</organism>
<feature type="region of interest" description="Disordered" evidence="1">
    <location>
        <begin position="424"/>
        <end position="445"/>
    </location>
</feature>
<feature type="compositionally biased region" description="Low complexity" evidence="1">
    <location>
        <begin position="187"/>
        <end position="203"/>
    </location>
</feature>
<feature type="region of interest" description="Disordered" evidence="1">
    <location>
        <begin position="457"/>
        <end position="485"/>
    </location>
</feature>
<feature type="region of interest" description="Disordered" evidence="1">
    <location>
        <begin position="1"/>
        <end position="59"/>
    </location>
</feature>
<feature type="region of interest" description="Disordered" evidence="1">
    <location>
        <begin position="136"/>
        <end position="215"/>
    </location>
</feature>
<comment type="caution">
    <text evidence="2">The sequence shown here is derived from an EMBL/GenBank/DDBJ whole genome shotgun (WGS) entry which is preliminary data.</text>
</comment>
<protein>
    <submittedName>
        <fullName evidence="2">Uncharacterized protein</fullName>
    </submittedName>
</protein>
<feature type="compositionally biased region" description="Low complexity" evidence="1">
    <location>
        <begin position="581"/>
        <end position="592"/>
    </location>
</feature>
<feature type="compositionally biased region" description="Low complexity" evidence="1">
    <location>
        <begin position="471"/>
        <end position="484"/>
    </location>
</feature>
<feature type="compositionally biased region" description="Low complexity" evidence="1">
    <location>
        <begin position="424"/>
        <end position="437"/>
    </location>
</feature>
<dbReference type="AlphaFoldDB" id="A0AAD6U242"/>
<dbReference type="EMBL" id="JARJCN010000033">
    <property type="protein sequence ID" value="KAJ7085642.1"/>
    <property type="molecule type" value="Genomic_DNA"/>
</dbReference>
<accession>A0AAD6U242</accession>